<dbReference type="Gene3D" id="1.10.287.950">
    <property type="entry name" value="Methyl-accepting chemotaxis protein"/>
    <property type="match status" value="1"/>
</dbReference>
<evidence type="ECO:0000313" key="2">
    <source>
        <dbReference type="Proteomes" id="UP000033200"/>
    </source>
</evidence>
<dbReference type="HOGENOM" id="CLU_030861_1_0_5"/>
<dbReference type="EMBL" id="CP009571">
    <property type="protein sequence ID" value="AIT05391.1"/>
    <property type="molecule type" value="Genomic_DNA"/>
</dbReference>
<protein>
    <submittedName>
        <fullName evidence="1">Uncharacterized protein</fullName>
    </submittedName>
</protein>
<keyword evidence="2" id="KW-1185">Reference proteome</keyword>
<reference evidence="1 2" key="1">
    <citation type="submission" date="2014-09" db="EMBL/GenBank/DDBJ databases">
        <title>Using Illumina technology Improving SMRT sequencing Genome Assembly by RASTools.</title>
        <authorList>
            <person name="Zhou Y."/>
            <person name="Ma T."/>
            <person name="Liu T."/>
        </authorList>
    </citation>
    <scope>NUCLEOTIDE SEQUENCE [LARGE SCALE GENOMIC DNA]</scope>
    <source>
        <strain evidence="1 2">ATCC 55669</strain>
    </source>
</reference>
<proteinExistence type="predicted"/>
<dbReference type="AlphaFoldDB" id="A0A097ECV5"/>
<name>A0A097ECV5_9SPHN</name>
<gene>
    <name evidence="1" type="ORF">MC45_02085</name>
</gene>
<dbReference type="RefSeq" id="WP_038658911.1">
    <property type="nucleotide sequence ID" value="NZ_CP009571.1"/>
</dbReference>
<accession>A0A097ECV5</accession>
<dbReference type="STRING" id="1549858.MC45_02085"/>
<evidence type="ECO:0000313" key="1">
    <source>
        <dbReference type="EMBL" id="AIT05391.1"/>
    </source>
</evidence>
<dbReference type="KEGG" id="stax:MC45_02085"/>
<organism evidence="1 2">
    <name type="scientific">Sphingomonas taxi</name>
    <dbReference type="NCBI Taxonomy" id="1549858"/>
    <lineage>
        <taxon>Bacteria</taxon>
        <taxon>Pseudomonadati</taxon>
        <taxon>Pseudomonadota</taxon>
        <taxon>Alphaproteobacteria</taxon>
        <taxon>Sphingomonadales</taxon>
        <taxon>Sphingomonadaceae</taxon>
        <taxon>Sphingomonas</taxon>
    </lineage>
</organism>
<dbReference type="Proteomes" id="UP000033200">
    <property type="component" value="Chromosome"/>
</dbReference>
<dbReference type="SUPFAM" id="SSF58104">
    <property type="entry name" value="Methyl-accepting chemotaxis protein (MCP) signaling domain"/>
    <property type="match status" value="1"/>
</dbReference>
<sequence length="556" mass="58324">MLQDSNALVVVEPAECPMRRGLAQLAANLDTRFLRAGTTLADAIGMIDRIVGGLDTIVDALDASNAGAAAADLAEVAARITALPATLAGRTGRVKTIAAIAALLRQHVLDMHRSLRVLGIYGMNIKIAASGEPQFVGFVNGMNGKLAAGETLLTEVISKLKELETGLASVQQVDRLLTAECVKAVPAVPQRLAADAAALGVHLQGAAQLARRVAAIARSIQTKVAVLLGALQVGDSTRQRLEHVVAALQLVESHGCGPGAAAHVDRLLAAQLDAVVHDFGRETGALVDSLDALIPDGRALLDLIAEQAGEDNRGFLTRLEESVTGMDRIIVQLQSAHRQAEGMTGLIDATVTELTQRVGRLSAIRTDVQDIATNTRLLCRRHGTVGRAVAVVAQEVDAYARDLGATTIDVGHTIGRLGDAEVSLALSNDEPDVATMLARALLVIREACRRTDQVVLQGGDDAQRLVELVEATAVDLAQELALAGTMEEASAILAERAGDLPTLTEDDEGALHAVLPAIAKLYTMAAERDVHARFLLPGMAPTAHAANDDDDDDGLF</sequence>
<dbReference type="eggNOG" id="COG0840">
    <property type="taxonomic scope" value="Bacteria"/>
</dbReference>